<evidence type="ECO:0000256" key="1">
    <source>
        <dbReference type="SAM" id="MobiDB-lite"/>
    </source>
</evidence>
<dbReference type="AlphaFoldDB" id="A0A154BLQ6"/>
<comment type="caution">
    <text evidence="3">The sequence shown here is derived from an EMBL/GenBank/DDBJ whole genome shotgun (WGS) entry which is preliminary data.</text>
</comment>
<keyword evidence="4" id="KW-1185">Reference proteome</keyword>
<reference evidence="3 4" key="1">
    <citation type="submission" date="2016-02" db="EMBL/GenBank/DDBJ databases">
        <title>Anaerosporomusa subterraneum gen. nov., sp. nov., a spore-forming obligate anaerobe isolated from saprolite.</title>
        <authorList>
            <person name="Choi J.K."/>
            <person name="Shah M."/>
            <person name="Yee N."/>
        </authorList>
    </citation>
    <scope>NUCLEOTIDE SEQUENCE [LARGE SCALE GENOMIC DNA]</scope>
    <source>
        <strain evidence="3 4">RU4</strain>
    </source>
</reference>
<gene>
    <name evidence="3" type="ORF">AXX12_14810</name>
</gene>
<evidence type="ECO:0008006" key="5">
    <source>
        <dbReference type="Google" id="ProtNLM"/>
    </source>
</evidence>
<evidence type="ECO:0000313" key="4">
    <source>
        <dbReference type="Proteomes" id="UP000076268"/>
    </source>
</evidence>
<feature type="chain" id="PRO_5007594773" description="Secreted protein" evidence="2">
    <location>
        <begin position="26"/>
        <end position="99"/>
    </location>
</feature>
<evidence type="ECO:0000256" key="2">
    <source>
        <dbReference type="SAM" id="SignalP"/>
    </source>
</evidence>
<feature type="region of interest" description="Disordered" evidence="1">
    <location>
        <begin position="35"/>
        <end position="99"/>
    </location>
</feature>
<proteinExistence type="predicted"/>
<dbReference type="Proteomes" id="UP000076268">
    <property type="component" value="Unassembled WGS sequence"/>
</dbReference>
<sequence>MVGCSLLAAFPLCCTLLIRSRSATAALRAISCRVPVRQPGRGANPDAPCHSRPGLPENRGNAGGTPDWPGRNTTGRPSRASRRPQGTKTRPETHGTAGN</sequence>
<accession>A0A154BLQ6</accession>
<organism evidence="3 4">
    <name type="scientific">Anaerosporomusa subterranea</name>
    <dbReference type="NCBI Taxonomy" id="1794912"/>
    <lineage>
        <taxon>Bacteria</taxon>
        <taxon>Bacillati</taxon>
        <taxon>Bacillota</taxon>
        <taxon>Negativicutes</taxon>
        <taxon>Acetonemataceae</taxon>
        <taxon>Anaerosporomusa</taxon>
    </lineage>
</organism>
<dbReference type="EMBL" id="LSGP01000026">
    <property type="protein sequence ID" value="KYZ74852.1"/>
    <property type="molecule type" value="Genomic_DNA"/>
</dbReference>
<keyword evidence="2" id="KW-0732">Signal</keyword>
<protein>
    <recommendedName>
        <fullName evidence="5">Secreted protein</fullName>
    </recommendedName>
</protein>
<evidence type="ECO:0000313" key="3">
    <source>
        <dbReference type="EMBL" id="KYZ74852.1"/>
    </source>
</evidence>
<name>A0A154BLQ6_ANASB</name>
<feature type="signal peptide" evidence="2">
    <location>
        <begin position="1"/>
        <end position="25"/>
    </location>
</feature>